<dbReference type="EMBL" id="JBHUOS010000016">
    <property type="protein sequence ID" value="MFD2917963.1"/>
    <property type="molecule type" value="Genomic_DNA"/>
</dbReference>
<comment type="caution">
    <text evidence="1">The sequence shown here is derived from an EMBL/GenBank/DDBJ whole genome shotgun (WGS) entry which is preliminary data.</text>
</comment>
<sequence length="362" mass="41068">MRTSLNINIPEPCHEDWSKMTLQQKGRHCTSCEKTVFDFTTKTDEQIVKTFLDEGKVCGRFKSTQLNRELVLTRKEKNNYLSYVASTLFAFLSFGTQDVEAQGKPRIVKVDSLQYQMVNGKIGTSILNTKPISGTVFNSEKFPIPNVEIFINNSANSTTSDSSGNFTIKVELGSVLIIKASSYETAEITINDFGKRQIYLKTNSIVISNKQVQTETKNINEKLIKGNIIAKSDGLPLPGVTIVNLRTKVETYSDFDGNFSLKAKTGDSLKYKFYGMLNVESIIDNESIYNIELSENPCERDAYIVAGTATYSSDYIYKRKCKQLKKQARRTEKQEKIKNGELERTQIGKLLYNMTNIFRRKE</sequence>
<dbReference type="RefSeq" id="WP_194506829.1">
    <property type="nucleotide sequence ID" value="NZ_JADILU010000002.1"/>
</dbReference>
<protein>
    <submittedName>
        <fullName evidence="1">Carboxypeptidase-like regulatory domain-containing protein</fullName>
    </submittedName>
</protein>
<dbReference type="SUPFAM" id="SSF49464">
    <property type="entry name" value="Carboxypeptidase regulatory domain-like"/>
    <property type="match status" value="2"/>
</dbReference>
<organism evidence="1 2">
    <name type="scientific">Psychroserpens luteus</name>
    <dbReference type="NCBI Taxonomy" id="1434066"/>
    <lineage>
        <taxon>Bacteria</taxon>
        <taxon>Pseudomonadati</taxon>
        <taxon>Bacteroidota</taxon>
        <taxon>Flavobacteriia</taxon>
        <taxon>Flavobacteriales</taxon>
        <taxon>Flavobacteriaceae</taxon>
        <taxon>Psychroserpens</taxon>
    </lineage>
</organism>
<dbReference type="Proteomes" id="UP001597548">
    <property type="component" value="Unassembled WGS sequence"/>
</dbReference>
<dbReference type="InterPro" id="IPR008969">
    <property type="entry name" value="CarboxyPept-like_regulatory"/>
</dbReference>
<dbReference type="Pfam" id="PF13715">
    <property type="entry name" value="CarbopepD_reg_2"/>
    <property type="match status" value="2"/>
</dbReference>
<reference evidence="2" key="1">
    <citation type="journal article" date="2019" name="Int. J. Syst. Evol. Microbiol.">
        <title>The Global Catalogue of Microorganisms (GCM) 10K type strain sequencing project: providing services to taxonomists for standard genome sequencing and annotation.</title>
        <authorList>
            <consortium name="The Broad Institute Genomics Platform"/>
            <consortium name="The Broad Institute Genome Sequencing Center for Infectious Disease"/>
            <person name="Wu L."/>
            <person name="Ma J."/>
        </authorList>
    </citation>
    <scope>NUCLEOTIDE SEQUENCE [LARGE SCALE GENOMIC DNA]</scope>
    <source>
        <strain evidence="2">KCTC 32514</strain>
    </source>
</reference>
<proteinExistence type="predicted"/>
<gene>
    <name evidence="1" type="ORF">ACFS29_20085</name>
</gene>
<accession>A0ABW6A1W1</accession>
<dbReference type="Gene3D" id="2.60.40.1120">
    <property type="entry name" value="Carboxypeptidase-like, regulatory domain"/>
    <property type="match status" value="1"/>
</dbReference>
<evidence type="ECO:0000313" key="2">
    <source>
        <dbReference type="Proteomes" id="UP001597548"/>
    </source>
</evidence>
<name>A0ABW6A1W1_9FLAO</name>
<evidence type="ECO:0000313" key="1">
    <source>
        <dbReference type="EMBL" id="MFD2917963.1"/>
    </source>
</evidence>
<keyword evidence="2" id="KW-1185">Reference proteome</keyword>